<evidence type="ECO:0000313" key="6">
    <source>
        <dbReference type="Proteomes" id="UP000321378"/>
    </source>
</evidence>
<dbReference type="Pfam" id="PF13455">
    <property type="entry name" value="MUG113"/>
    <property type="match status" value="1"/>
</dbReference>
<proteinExistence type="predicted"/>
<dbReference type="AlphaFoldDB" id="A0A510KMN7"/>
<name>A0A510KMN7_9FUSO</name>
<dbReference type="EMBL" id="AP019840">
    <property type="protein sequence ID" value="BBM52577.1"/>
    <property type="molecule type" value="Genomic_DNA"/>
</dbReference>
<feature type="region of interest" description="Disordered" evidence="2">
    <location>
        <begin position="562"/>
        <end position="581"/>
    </location>
</feature>
<feature type="compositionally biased region" description="Acidic residues" evidence="2">
    <location>
        <begin position="567"/>
        <end position="581"/>
    </location>
</feature>
<dbReference type="Proteomes" id="UP000321378">
    <property type="component" value="Chromosome"/>
</dbReference>
<dbReference type="RefSeq" id="WP_197736113.1">
    <property type="nucleotide sequence ID" value="NZ_AP019840.1"/>
</dbReference>
<keyword evidence="3" id="KW-1133">Transmembrane helix</keyword>
<gene>
    <name evidence="5" type="ORF">JMUB3935_1556</name>
</gene>
<feature type="coiled-coil region" evidence="1">
    <location>
        <begin position="357"/>
        <end position="435"/>
    </location>
</feature>
<evidence type="ECO:0000256" key="3">
    <source>
        <dbReference type="SAM" id="Phobius"/>
    </source>
</evidence>
<keyword evidence="3" id="KW-0472">Membrane</keyword>
<dbReference type="SMART" id="SM00974">
    <property type="entry name" value="T5orf172"/>
    <property type="match status" value="1"/>
</dbReference>
<keyword evidence="3" id="KW-0812">Transmembrane</keyword>
<feature type="transmembrane region" description="Helical" evidence="3">
    <location>
        <begin position="29"/>
        <end position="46"/>
    </location>
</feature>
<feature type="domain" description="Bacteriophage T5 Orf172 DNA-binding" evidence="4">
    <location>
        <begin position="458"/>
        <end position="541"/>
    </location>
</feature>
<feature type="coiled-coil region" evidence="1">
    <location>
        <begin position="75"/>
        <end position="201"/>
    </location>
</feature>
<evidence type="ECO:0000313" key="5">
    <source>
        <dbReference type="EMBL" id="BBM52577.1"/>
    </source>
</evidence>
<evidence type="ECO:0000256" key="2">
    <source>
        <dbReference type="SAM" id="MobiDB-lite"/>
    </source>
</evidence>
<sequence>MKKFFGSSGISILWLIAIGLIFDKEYSSTPYIGLTLIGFLLLRGYLGIKARKSQKELFELKNKYEEMLKPDSDALEKLKGDQKEVSDSIQNLEDDKQKIIDEITELNNKLSPLIELDNLDIAISNLKTKNNKLAETKRELKIEKNRLIEEIERKKNELGDFKRDERNILVLENVKDLQAALEKLQKKEDNQKKRLKKIKDYYDAVKYAIDNYFIFVPEPFNVKLDKEKEINKMIPQVTLHLHHMEVKELNKAFKENYKQIDQTLNKVSDRYSTKTNKMVYDLMVIALKSELQNILYDLKYNKLEKAIENIKAVTNKYINIASEGNQTIAGTMAQFIGVLEYQFINAVKIEYNYYIKQEQIKQEQIALRQKLREEAEERRLLKLEKERIEREEEKFKQEIERTQEILQNSQNNEEIQNLKMRILELQGQLSNVTIKKDEITSLQNGKAGNIYIISNLGSFGDKMFKIGMTRRLDPQERVNELGSASVPFKFDVHSFIFSENAVELEKTLHKRLNDKRVNKVNLRKEFFYSTVDELEELVNELDPTAVFNKTMLAEEYNQTTSVSADEYGIEDEDDFDDENVY</sequence>
<organism evidence="5 6">
    <name type="scientific">Leptotrichia trevisanii</name>
    <dbReference type="NCBI Taxonomy" id="109328"/>
    <lineage>
        <taxon>Bacteria</taxon>
        <taxon>Fusobacteriati</taxon>
        <taxon>Fusobacteriota</taxon>
        <taxon>Fusobacteriia</taxon>
        <taxon>Fusobacteriales</taxon>
        <taxon>Leptotrichiaceae</taxon>
        <taxon>Leptotrichia</taxon>
    </lineage>
</organism>
<protein>
    <recommendedName>
        <fullName evidence="4">Bacteriophage T5 Orf172 DNA-binding domain-containing protein</fullName>
    </recommendedName>
</protein>
<keyword evidence="1" id="KW-0175">Coiled coil</keyword>
<evidence type="ECO:0000259" key="4">
    <source>
        <dbReference type="SMART" id="SM00974"/>
    </source>
</evidence>
<accession>A0A510KMN7</accession>
<reference evidence="5 6" key="1">
    <citation type="submission" date="2019-07" db="EMBL/GenBank/DDBJ databases">
        <title>Complete Genome Sequence of Leptotrichia trevisanii Strain JMUB3935.</title>
        <authorList>
            <person name="Watanabe S."/>
            <person name="Cui L."/>
        </authorList>
    </citation>
    <scope>NUCLEOTIDE SEQUENCE [LARGE SCALE GENOMIC DNA]</scope>
    <source>
        <strain evidence="5 6">JMUB3935</strain>
    </source>
</reference>
<evidence type="ECO:0000256" key="1">
    <source>
        <dbReference type="SAM" id="Coils"/>
    </source>
</evidence>
<dbReference type="InterPro" id="IPR018306">
    <property type="entry name" value="Phage_T5_Orf172_DNA-bd"/>
</dbReference>